<evidence type="ECO:0000313" key="1">
    <source>
        <dbReference type="EMBL" id="MPL86607.1"/>
    </source>
</evidence>
<dbReference type="EMBL" id="VSSQ01000224">
    <property type="protein sequence ID" value="MPL86607.1"/>
    <property type="molecule type" value="Genomic_DNA"/>
</dbReference>
<sequence>MRNSHFTSLNPENELFNKLKVNNPAWWQFVKENIKQGGFYVDIRKDNSLNIYYNGGSLLKITLSKGTIKGKIHQYYLDIAGSQYIDYGLDRLPIDVDEIKKRIACKYRDTSENGIKARLVCDHNAKYIDSEFAYPEIIGKKKDKYGKEVNAYLITRIDLTKLENAKIVFVELKRIEDGRLLTNKYQNGEPEILSQMKAYHQFIRAHREEITNYYKTLFAIKRDLEILPEALVSTDNIDDYILCENVELYIEPYSSLNPRRTRRIDAIKTILDLNNIIHNL</sequence>
<dbReference type="AlphaFoldDB" id="A0A644V5X1"/>
<comment type="caution">
    <text evidence="1">The sequence shown here is derived from an EMBL/GenBank/DDBJ whole genome shotgun (WGS) entry which is preliminary data.</text>
</comment>
<reference evidence="1" key="1">
    <citation type="submission" date="2019-08" db="EMBL/GenBank/DDBJ databases">
        <authorList>
            <person name="Kucharzyk K."/>
            <person name="Murdoch R.W."/>
            <person name="Higgins S."/>
            <person name="Loffler F."/>
        </authorList>
    </citation>
    <scope>NUCLEOTIDE SEQUENCE</scope>
</reference>
<gene>
    <name evidence="1" type="ORF">SDC9_32590</name>
</gene>
<proteinExistence type="predicted"/>
<organism evidence="1">
    <name type="scientific">bioreactor metagenome</name>
    <dbReference type="NCBI Taxonomy" id="1076179"/>
    <lineage>
        <taxon>unclassified sequences</taxon>
        <taxon>metagenomes</taxon>
        <taxon>ecological metagenomes</taxon>
    </lineage>
</organism>
<protein>
    <submittedName>
        <fullName evidence="1">Uncharacterized protein</fullName>
    </submittedName>
</protein>
<name>A0A644V5X1_9ZZZZ</name>
<accession>A0A644V5X1</accession>